<dbReference type="PANTHER" id="PTHR28256:SF1">
    <property type="entry name" value="RIBONUCLEASES P_MRP PROTEIN SUBUNIT POP7"/>
    <property type="match status" value="1"/>
</dbReference>
<dbReference type="GO" id="GO:0005655">
    <property type="term" value="C:nucleolar ribonuclease P complex"/>
    <property type="evidence" value="ECO:0007669"/>
    <property type="project" value="InterPro"/>
</dbReference>
<dbReference type="InterPro" id="IPR014612">
    <property type="entry name" value="Pop7/Rpp20"/>
</dbReference>
<dbReference type="EMBL" id="ML996703">
    <property type="protein sequence ID" value="KAF2397309.1"/>
    <property type="molecule type" value="Genomic_DNA"/>
</dbReference>
<dbReference type="GO" id="GO:0004526">
    <property type="term" value="F:ribonuclease P activity"/>
    <property type="evidence" value="ECO:0007669"/>
    <property type="project" value="TreeGrafter"/>
</dbReference>
<evidence type="ECO:0000256" key="3">
    <source>
        <dbReference type="ARBA" id="ARBA00023242"/>
    </source>
</evidence>
<dbReference type="InterPro" id="IPR036882">
    <property type="entry name" value="Alba-like_dom_sf"/>
</dbReference>
<dbReference type="GO" id="GO:0000172">
    <property type="term" value="C:ribonuclease MRP complex"/>
    <property type="evidence" value="ECO:0007669"/>
    <property type="project" value="InterPro"/>
</dbReference>
<accession>A0A6G1HN85</accession>
<evidence type="ECO:0000313" key="6">
    <source>
        <dbReference type="Proteomes" id="UP000799640"/>
    </source>
</evidence>
<gene>
    <name evidence="5" type="ORF">EJ06DRAFT_558888</name>
</gene>
<name>A0A6G1HN85_9PEZI</name>
<keyword evidence="2" id="KW-0819">tRNA processing</keyword>
<evidence type="ECO:0000256" key="2">
    <source>
        <dbReference type="ARBA" id="ARBA00022694"/>
    </source>
</evidence>
<feature type="compositionally biased region" description="Low complexity" evidence="4">
    <location>
        <begin position="1"/>
        <end position="22"/>
    </location>
</feature>
<sequence>MAPTPASSRSKNPPPSKLSKLPQNAKITKTPLARRPIPSPLAGPSSPKIVYVSGRTPFMSAVKRIRSLLHSAEARRTQSLRANPPSGCTGDKILDRALSELDTPTRREEVRVAGGGRSVEKVLALARFFEERSGEERVVVRLKTGTVGTIDWIEYEGDGDGAGEEVEREESRLRGVSVLEAVIALK</sequence>
<dbReference type="GO" id="GO:0006364">
    <property type="term" value="P:rRNA processing"/>
    <property type="evidence" value="ECO:0007669"/>
    <property type="project" value="TreeGrafter"/>
</dbReference>
<dbReference type="GO" id="GO:0000294">
    <property type="term" value="P:nuclear-transcribed mRNA catabolic process, RNase MRP-dependent"/>
    <property type="evidence" value="ECO:0007669"/>
    <property type="project" value="TreeGrafter"/>
</dbReference>
<evidence type="ECO:0000256" key="4">
    <source>
        <dbReference type="SAM" id="MobiDB-lite"/>
    </source>
</evidence>
<dbReference type="PANTHER" id="PTHR28256">
    <property type="entry name" value="RIBONUCLEASES P/MRP PROTEIN SUBUNIT POP7"/>
    <property type="match status" value="1"/>
</dbReference>
<organism evidence="5 6">
    <name type="scientific">Trichodelitschia bisporula</name>
    <dbReference type="NCBI Taxonomy" id="703511"/>
    <lineage>
        <taxon>Eukaryota</taxon>
        <taxon>Fungi</taxon>
        <taxon>Dikarya</taxon>
        <taxon>Ascomycota</taxon>
        <taxon>Pezizomycotina</taxon>
        <taxon>Dothideomycetes</taxon>
        <taxon>Dothideomycetes incertae sedis</taxon>
        <taxon>Phaeotrichales</taxon>
        <taxon>Phaeotrichaceae</taxon>
        <taxon>Trichodelitschia</taxon>
    </lineage>
</organism>
<dbReference type="GO" id="GO:0000171">
    <property type="term" value="F:ribonuclease MRP activity"/>
    <property type="evidence" value="ECO:0007669"/>
    <property type="project" value="TreeGrafter"/>
</dbReference>
<reference evidence="5" key="1">
    <citation type="journal article" date="2020" name="Stud. Mycol.">
        <title>101 Dothideomycetes genomes: a test case for predicting lifestyles and emergence of pathogens.</title>
        <authorList>
            <person name="Haridas S."/>
            <person name="Albert R."/>
            <person name="Binder M."/>
            <person name="Bloem J."/>
            <person name="Labutti K."/>
            <person name="Salamov A."/>
            <person name="Andreopoulos B."/>
            <person name="Baker S."/>
            <person name="Barry K."/>
            <person name="Bills G."/>
            <person name="Bluhm B."/>
            <person name="Cannon C."/>
            <person name="Castanera R."/>
            <person name="Culley D."/>
            <person name="Daum C."/>
            <person name="Ezra D."/>
            <person name="Gonzalez J."/>
            <person name="Henrissat B."/>
            <person name="Kuo A."/>
            <person name="Liang C."/>
            <person name="Lipzen A."/>
            <person name="Lutzoni F."/>
            <person name="Magnuson J."/>
            <person name="Mondo S."/>
            <person name="Nolan M."/>
            <person name="Ohm R."/>
            <person name="Pangilinan J."/>
            <person name="Park H.-J."/>
            <person name="Ramirez L."/>
            <person name="Alfaro M."/>
            <person name="Sun H."/>
            <person name="Tritt A."/>
            <person name="Yoshinaga Y."/>
            <person name="Zwiers L.-H."/>
            <person name="Turgeon B."/>
            <person name="Goodwin S."/>
            <person name="Spatafora J."/>
            <person name="Crous P."/>
            <person name="Grigoriev I."/>
        </authorList>
    </citation>
    <scope>NUCLEOTIDE SEQUENCE</scope>
    <source>
        <strain evidence="5">CBS 262.69</strain>
    </source>
</reference>
<dbReference type="Gene3D" id="3.30.110.20">
    <property type="entry name" value="Alba-like domain"/>
    <property type="match status" value="1"/>
</dbReference>
<dbReference type="Pfam" id="PF12328">
    <property type="entry name" value="Rpp20"/>
    <property type="match status" value="1"/>
</dbReference>
<dbReference type="OrthoDB" id="5416589at2759"/>
<evidence type="ECO:0000256" key="1">
    <source>
        <dbReference type="ARBA" id="ARBA00004123"/>
    </source>
</evidence>
<dbReference type="AlphaFoldDB" id="A0A6G1HN85"/>
<comment type="subcellular location">
    <subcellularLocation>
        <location evidence="1">Nucleus</location>
    </subcellularLocation>
</comment>
<proteinExistence type="predicted"/>
<evidence type="ECO:0000313" key="5">
    <source>
        <dbReference type="EMBL" id="KAF2397309.1"/>
    </source>
</evidence>
<feature type="region of interest" description="Disordered" evidence="4">
    <location>
        <begin position="1"/>
        <end position="49"/>
    </location>
</feature>
<keyword evidence="3" id="KW-0539">Nucleus</keyword>
<dbReference type="GO" id="GO:0034965">
    <property type="term" value="P:intronic box C/D snoRNA processing"/>
    <property type="evidence" value="ECO:0007669"/>
    <property type="project" value="TreeGrafter"/>
</dbReference>
<dbReference type="GO" id="GO:0001682">
    <property type="term" value="P:tRNA 5'-leader removal"/>
    <property type="evidence" value="ECO:0007669"/>
    <property type="project" value="InterPro"/>
</dbReference>
<keyword evidence="6" id="KW-1185">Reference proteome</keyword>
<dbReference type="Proteomes" id="UP000799640">
    <property type="component" value="Unassembled WGS sequence"/>
</dbReference>
<dbReference type="InterPro" id="IPR020241">
    <property type="entry name" value="RNase_P/MRP_Pop7_fungi"/>
</dbReference>
<protein>
    <submittedName>
        <fullName evidence="5">Uncharacterized protein</fullName>
    </submittedName>
</protein>
<dbReference type="GO" id="GO:0003723">
    <property type="term" value="F:RNA binding"/>
    <property type="evidence" value="ECO:0007669"/>
    <property type="project" value="TreeGrafter"/>
</dbReference>